<keyword evidence="2" id="KW-1185">Reference proteome</keyword>
<dbReference type="PANTHER" id="PTHR30302:SF4">
    <property type="entry name" value="HYDROGENASE 3 MATURATION PROTEASE"/>
    <property type="match status" value="1"/>
</dbReference>
<dbReference type="NCBIfam" id="TIGR00072">
    <property type="entry name" value="hydrog_prot"/>
    <property type="match status" value="1"/>
</dbReference>
<dbReference type="GO" id="GO:0016485">
    <property type="term" value="P:protein processing"/>
    <property type="evidence" value="ECO:0007669"/>
    <property type="project" value="TreeGrafter"/>
</dbReference>
<reference evidence="1 2" key="1">
    <citation type="submission" date="2019-03" db="EMBL/GenBank/DDBJ databases">
        <title>Genomic Encyclopedia of Type Strains, Phase IV (KMG-IV): sequencing the most valuable type-strain genomes for metagenomic binning, comparative biology and taxonomic classification.</title>
        <authorList>
            <person name="Goeker M."/>
        </authorList>
    </citation>
    <scope>NUCLEOTIDE SEQUENCE [LARGE SCALE GENOMIC DNA]</scope>
    <source>
        <strain evidence="1 2">DSM 13587</strain>
    </source>
</reference>
<dbReference type="AlphaFoldDB" id="A0A4R3MUM5"/>
<sequence length="171" mass="18351">MTQSTLVLGLGNTLMTDEGVGPLVVRHLKAEADPAGPLLFLDGGTLSFTLAGPIEDCRCLIVVDAAAMGDPPGTVRVFEGEAMDRQLRQHANSVHEVSLADLLDMVRLTDRLPERRALVGIEPAVIGWGDRLTPAVEAAVPIAMARVQEILRQWDETETGCSIGQGRFAVR</sequence>
<gene>
    <name evidence="1" type="ORF">EDC35_10964</name>
</gene>
<dbReference type="GO" id="GO:0004175">
    <property type="term" value="F:endopeptidase activity"/>
    <property type="evidence" value="ECO:0007669"/>
    <property type="project" value="TreeGrafter"/>
</dbReference>
<dbReference type="GO" id="GO:0008047">
    <property type="term" value="F:enzyme activator activity"/>
    <property type="evidence" value="ECO:0007669"/>
    <property type="project" value="InterPro"/>
</dbReference>
<evidence type="ECO:0000313" key="2">
    <source>
        <dbReference type="Proteomes" id="UP000295717"/>
    </source>
</evidence>
<proteinExistence type="predicted"/>
<dbReference type="PRINTS" id="PR00446">
    <property type="entry name" value="HYDRGNUPTAKE"/>
</dbReference>
<dbReference type="InterPro" id="IPR023430">
    <property type="entry name" value="Pept_HybD-like_dom_sf"/>
</dbReference>
<dbReference type="OrthoDB" id="9792731at2"/>
<dbReference type="Pfam" id="PF01750">
    <property type="entry name" value="HycI"/>
    <property type="match status" value="1"/>
</dbReference>
<organism evidence="1 2">
    <name type="scientific">Thiobaca trueperi</name>
    <dbReference type="NCBI Taxonomy" id="127458"/>
    <lineage>
        <taxon>Bacteria</taxon>
        <taxon>Pseudomonadati</taxon>
        <taxon>Pseudomonadota</taxon>
        <taxon>Gammaproteobacteria</taxon>
        <taxon>Chromatiales</taxon>
        <taxon>Chromatiaceae</taxon>
        <taxon>Thiobaca</taxon>
    </lineage>
</organism>
<dbReference type="RefSeq" id="WP_132978182.1">
    <property type="nucleotide sequence ID" value="NZ_SMAO01000009.1"/>
</dbReference>
<keyword evidence="1" id="KW-0645">Protease</keyword>
<dbReference type="CDD" id="cd06062">
    <property type="entry name" value="H2MP_MemB-H2up"/>
    <property type="match status" value="1"/>
</dbReference>
<dbReference type="Gene3D" id="3.40.50.1450">
    <property type="entry name" value="HybD-like"/>
    <property type="match status" value="1"/>
</dbReference>
<dbReference type="Proteomes" id="UP000295717">
    <property type="component" value="Unassembled WGS sequence"/>
</dbReference>
<evidence type="ECO:0000313" key="1">
    <source>
        <dbReference type="EMBL" id="TCT19186.1"/>
    </source>
</evidence>
<comment type="caution">
    <text evidence="1">The sequence shown here is derived from an EMBL/GenBank/DDBJ whole genome shotgun (WGS) entry which is preliminary data.</text>
</comment>
<keyword evidence="1" id="KW-0378">Hydrolase</keyword>
<dbReference type="SUPFAM" id="SSF53163">
    <property type="entry name" value="HybD-like"/>
    <property type="match status" value="1"/>
</dbReference>
<dbReference type="InterPro" id="IPR000671">
    <property type="entry name" value="Peptidase_A31"/>
</dbReference>
<name>A0A4R3MUM5_9GAMM</name>
<dbReference type="PANTHER" id="PTHR30302">
    <property type="entry name" value="HYDROGENASE 1 MATURATION PROTEASE"/>
    <property type="match status" value="1"/>
</dbReference>
<protein>
    <submittedName>
        <fullName evidence="1">Hydrogenase maturation protease</fullName>
    </submittedName>
</protein>
<dbReference type="EMBL" id="SMAO01000009">
    <property type="protein sequence ID" value="TCT19186.1"/>
    <property type="molecule type" value="Genomic_DNA"/>
</dbReference>
<accession>A0A4R3MUM5</accession>